<keyword evidence="1" id="KW-1133">Transmembrane helix</keyword>
<keyword evidence="1" id="KW-0812">Transmembrane</keyword>
<sequence length="98" mass="10210">MTEQGRLGRRNQDDQRALGLASPALGTGTRLVGRAWRVLALACALALVPAGAASAATAAGDADEGRDSSDVTIGVVIILVVLVLLFLGYRVLRKRLRG</sequence>
<keyword evidence="1" id="KW-0472">Membrane</keyword>
<keyword evidence="3" id="KW-1185">Reference proteome</keyword>
<evidence type="ECO:0000256" key="1">
    <source>
        <dbReference type="SAM" id="Phobius"/>
    </source>
</evidence>
<feature type="transmembrane region" description="Helical" evidence="1">
    <location>
        <begin position="71"/>
        <end position="92"/>
    </location>
</feature>
<proteinExistence type="predicted"/>
<dbReference type="RefSeq" id="WP_203004680.1">
    <property type="nucleotide sequence ID" value="NZ_JADWYU010000088.1"/>
</dbReference>
<feature type="transmembrane region" description="Helical" evidence="1">
    <location>
        <begin position="38"/>
        <end position="59"/>
    </location>
</feature>
<dbReference type="EMBL" id="JAEACQ010000156">
    <property type="protein sequence ID" value="MBL7627127.1"/>
    <property type="molecule type" value="Genomic_DNA"/>
</dbReference>
<comment type="caution">
    <text evidence="2">The sequence shown here is derived from an EMBL/GenBank/DDBJ whole genome shotgun (WGS) entry which is preliminary data.</text>
</comment>
<evidence type="ECO:0000313" key="2">
    <source>
        <dbReference type="EMBL" id="MBL7627127.1"/>
    </source>
</evidence>
<protein>
    <submittedName>
        <fullName evidence="2">Uncharacterized protein</fullName>
    </submittedName>
</protein>
<gene>
    <name evidence="2" type="ORF">I7412_08090</name>
</gene>
<reference evidence="2" key="1">
    <citation type="submission" date="2020-12" db="EMBL/GenBank/DDBJ databases">
        <title>Genomic characterization of non-nitrogen-fixing Frankia strains.</title>
        <authorList>
            <person name="Carlos-Shanley C."/>
            <person name="Guerra T."/>
            <person name="Hahn D."/>
        </authorList>
    </citation>
    <scope>NUCLEOTIDE SEQUENCE</scope>
    <source>
        <strain evidence="2">CN6</strain>
    </source>
</reference>
<organism evidence="2 3">
    <name type="scientific">Frankia nepalensis</name>
    <dbReference type="NCBI Taxonomy" id="1836974"/>
    <lineage>
        <taxon>Bacteria</taxon>
        <taxon>Bacillati</taxon>
        <taxon>Actinomycetota</taxon>
        <taxon>Actinomycetes</taxon>
        <taxon>Frankiales</taxon>
        <taxon>Frankiaceae</taxon>
        <taxon>Frankia</taxon>
    </lineage>
</organism>
<dbReference type="AlphaFoldDB" id="A0A937RB99"/>
<evidence type="ECO:0000313" key="3">
    <source>
        <dbReference type="Proteomes" id="UP000604475"/>
    </source>
</evidence>
<dbReference type="Proteomes" id="UP000604475">
    <property type="component" value="Unassembled WGS sequence"/>
</dbReference>
<accession>A0A937RB99</accession>
<name>A0A937RB99_9ACTN</name>